<evidence type="ECO:0000256" key="1">
    <source>
        <dbReference type="PROSITE-ProRule" id="PRU00339"/>
    </source>
</evidence>
<dbReference type="InterPro" id="IPR011990">
    <property type="entry name" value="TPR-like_helical_dom_sf"/>
</dbReference>
<dbReference type="PROSITE" id="PS50293">
    <property type="entry name" value="TPR_REGION"/>
    <property type="match status" value="1"/>
</dbReference>
<dbReference type="Gene3D" id="1.25.40.10">
    <property type="entry name" value="Tetratricopeptide repeat domain"/>
    <property type="match status" value="1"/>
</dbReference>
<evidence type="ECO:0000313" key="3">
    <source>
        <dbReference type="EMBL" id="WAW09689.1"/>
    </source>
</evidence>
<dbReference type="Pfam" id="PF13424">
    <property type="entry name" value="TPR_12"/>
    <property type="match status" value="1"/>
</dbReference>
<feature type="compositionally biased region" description="Basic and acidic residues" evidence="2">
    <location>
        <begin position="169"/>
        <end position="184"/>
    </location>
</feature>
<dbReference type="PROSITE" id="PS50005">
    <property type="entry name" value="TPR"/>
    <property type="match status" value="2"/>
</dbReference>
<dbReference type="KEGG" id="ovb:NB640_10735"/>
<name>A0A9E9P2A9_9BURK</name>
<organism evidence="3 4">
    <name type="scientific">Oxalobacter vibrioformis</name>
    <dbReference type="NCBI Taxonomy" id="933080"/>
    <lineage>
        <taxon>Bacteria</taxon>
        <taxon>Pseudomonadati</taxon>
        <taxon>Pseudomonadota</taxon>
        <taxon>Betaproteobacteria</taxon>
        <taxon>Burkholderiales</taxon>
        <taxon>Oxalobacteraceae</taxon>
        <taxon>Oxalobacter</taxon>
    </lineage>
</organism>
<gene>
    <name evidence="3" type="ORF">NB640_10735</name>
</gene>
<feature type="repeat" description="TPR" evidence="1">
    <location>
        <begin position="15"/>
        <end position="48"/>
    </location>
</feature>
<feature type="repeat" description="TPR" evidence="1">
    <location>
        <begin position="93"/>
        <end position="126"/>
    </location>
</feature>
<feature type="region of interest" description="Disordered" evidence="2">
    <location>
        <begin position="147"/>
        <end position="192"/>
    </location>
</feature>
<dbReference type="SUPFAM" id="SSF48452">
    <property type="entry name" value="TPR-like"/>
    <property type="match status" value="1"/>
</dbReference>
<reference evidence="3" key="1">
    <citation type="journal article" date="2022" name="Front. Microbiol.">
        <title>New perspectives on an old grouping: The genomic and phenotypic variability of Oxalobacter formigenes and the implications for calcium oxalate stone prevention.</title>
        <authorList>
            <person name="Chmiel J.A."/>
            <person name="Carr C."/>
            <person name="Stuivenberg G.A."/>
            <person name="Venema R."/>
            <person name="Chanyi R.M."/>
            <person name="Al K.F."/>
            <person name="Giguere D."/>
            <person name="Say H."/>
            <person name="Akouris P.P."/>
            <person name="Dominguez Romero S.A."/>
            <person name="Kwong A."/>
            <person name="Tai V."/>
            <person name="Koval S.F."/>
            <person name="Razvi H."/>
            <person name="Bjazevic J."/>
            <person name="Burton J.P."/>
        </authorList>
    </citation>
    <scope>NUCLEOTIDE SEQUENCE</scope>
    <source>
        <strain evidence="3">WoOx3</strain>
    </source>
</reference>
<accession>A0A9E9P2A9</accession>
<keyword evidence="4" id="KW-1185">Reference proteome</keyword>
<dbReference type="InterPro" id="IPR019734">
    <property type="entry name" value="TPR_rpt"/>
</dbReference>
<evidence type="ECO:0000313" key="4">
    <source>
        <dbReference type="Proteomes" id="UP001156215"/>
    </source>
</evidence>
<dbReference type="Pfam" id="PF13181">
    <property type="entry name" value="TPR_8"/>
    <property type="match status" value="1"/>
</dbReference>
<protein>
    <submittedName>
        <fullName evidence="3">Tetratricopeptide repeat protein</fullName>
    </submittedName>
</protein>
<dbReference type="AlphaFoldDB" id="A0A9E9P2A9"/>
<dbReference type="RefSeq" id="WP_269308694.1">
    <property type="nucleotide sequence ID" value="NZ_CP098242.1"/>
</dbReference>
<sequence>MEHAVELPEDIQEQMEALSEQGEEAFDQGRYEEALDIYNQALSILPEPRENWEAYVWLKAAMGDACFLMDRFDDGLDHFYEAYTAAGPQNMNPFIVYRLGQIYRRLDDEENAVEFLMRAFLLEGEDVFEDEDDLVYLRNRVDLDDYSEDGGEGYGYGDGDGDDYGGRSSRFDDEGFSRGYIPRDDYEEYGDD</sequence>
<dbReference type="SMART" id="SM00028">
    <property type="entry name" value="TPR"/>
    <property type="match status" value="3"/>
</dbReference>
<keyword evidence="1" id="KW-0802">TPR repeat</keyword>
<dbReference type="EMBL" id="CP098242">
    <property type="protein sequence ID" value="WAW09689.1"/>
    <property type="molecule type" value="Genomic_DNA"/>
</dbReference>
<evidence type="ECO:0000256" key="2">
    <source>
        <dbReference type="SAM" id="MobiDB-lite"/>
    </source>
</evidence>
<proteinExistence type="predicted"/>
<dbReference type="Proteomes" id="UP001156215">
    <property type="component" value="Chromosome"/>
</dbReference>